<proteinExistence type="predicted"/>
<comment type="caution">
    <text evidence="1">The sequence shown here is derived from an EMBL/GenBank/DDBJ whole genome shotgun (WGS) entry which is preliminary data.</text>
</comment>
<accession>A0A1J4KU26</accession>
<organism evidence="1 2">
    <name type="scientific">Tritrichomonas foetus</name>
    <dbReference type="NCBI Taxonomy" id="1144522"/>
    <lineage>
        <taxon>Eukaryota</taxon>
        <taxon>Metamonada</taxon>
        <taxon>Parabasalia</taxon>
        <taxon>Tritrichomonadida</taxon>
        <taxon>Tritrichomonadidae</taxon>
        <taxon>Tritrichomonas</taxon>
    </lineage>
</organism>
<dbReference type="AlphaFoldDB" id="A0A1J4KU26"/>
<dbReference type="Proteomes" id="UP000179807">
    <property type="component" value="Unassembled WGS sequence"/>
</dbReference>
<reference evidence="1" key="1">
    <citation type="submission" date="2016-10" db="EMBL/GenBank/DDBJ databases">
        <authorList>
            <person name="Benchimol M."/>
            <person name="Almeida L.G."/>
            <person name="Vasconcelos A.T."/>
            <person name="Perreira-Neves A."/>
            <person name="Rosa I.A."/>
            <person name="Tasca T."/>
            <person name="Bogo M.R."/>
            <person name="de Souza W."/>
        </authorList>
    </citation>
    <scope>NUCLEOTIDE SEQUENCE [LARGE SCALE GENOMIC DNA]</scope>
    <source>
        <strain evidence="1">K</strain>
    </source>
</reference>
<evidence type="ECO:0000313" key="2">
    <source>
        <dbReference type="Proteomes" id="UP000179807"/>
    </source>
</evidence>
<sequence>MFNNRAYKSINFLTAFAYEVNGIFRAEGFYDGTILIHTNRTEFPDHPVPVVKLCQHGAPIVDLHFVVTDDSGISATDNCLLLASASYDQRIILWTLKFGKWKPLKIYTLDDEYCTSISSDQRGEKITFSLSNGVLHHVNVQNCADSELDAGKTYDDGVIYACIDPLQSEKFIIGNDQGEFVIFQGDGKAIKTLKVSDSAIRYIDMSDKIVITCDDSSILVIDRINYQITHAETAIKKANFRPVMTKIEPITEALITLSDDGQISHLMRFPNGSYREML</sequence>
<dbReference type="InterPro" id="IPR036322">
    <property type="entry name" value="WD40_repeat_dom_sf"/>
</dbReference>
<dbReference type="GeneID" id="94825769"/>
<dbReference type="SUPFAM" id="SSF50978">
    <property type="entry name" value="WD40 repeat-like"/>
    <property type="match status" value="1"/>
</dbReference>
<dbReference type="SMART" id="SM00320">
    <property type="entry name" value="WD40"/>
    <property type="match status" value="2"/>
</dbReference>
<dbReference type="Gene3D" id="2.130.10.10">
    <property type="entry name" value="YVTN repeat-like/Quinoprotein amine dehydrogenase"/>
    <property type="match status" value="1"/>
</dbReference>
<keyword evidence="2" id="KW-1185">Reference proteome</keyword>
<gene>
    <name evidence="1" type="ORF">TRFO_03047</name>
</gene>
<dbReference type="InterPro" id="IPR015943">
    <property type="entry name" value="WD40/YVTN_repeat-like_dom_sf"/>
</dbReference>
<dbReference type="VEuPathDB" id="TrichDB:TRFO_03047"/>
<dbReference type="EMBL" id="MLAK01000325">
    <property type="protein sequence ID" value="OHT14767.1"/>
    <property type="molecule type" value="Genomic_DNA"/>
</dbReference>
<dbReference type="InterPro" id="IPR001680">
    <property type="entry name" value="WD40_rpt"/>
</dbReference>
<evidence type="ECO:0000313" key="1">
    <source>
        <dbReference type="EMBL" id="OHT14767.1"/>
    </source>
</evidence>
<protein>
    <submittedName>
        <fullName evidence="1">Uncharacterized protein</fullName>
    </submittedName>
</protein>
<name>A0A1J4KU26_9EUKA</name>
<dbReference type="RefSeq" id="XP_068367903.1">
    <property type="nucleotide sequence ID" value="XM_068491065.1"/>
</dbReference>